<feature type="domain" description="Helicase ATP-binding" evidence="1">
    <location>
        <begin position="30"/>
        <end position="201"/>
    </location>
</feature>
<evidence type="ECO:0000313" key="2">
    <source>
        <dbReference type="EMBL" id="XBG59851.1"/>
    </source>
</evidence>
<dbReference type="PROSITE" id="PS51192">
    <property type="entry name" value="HELICASE_ATP_BIND_1"/>
    <property type="match status" value="1"/>
</dbReference>
<proteinExistence type="predicted"/>
<evidence type="ECO:0000259" key="1">
    <source>
        <dbReference type="PROSITE" id="PS51192"/>
    </source>
</evidence>
<dbReference type="GO" id="GO:0004386">
    <property type="term" value="F:helicase activity"/>
    <property type="evidence" value="ECO:0007669"/>
    <property type="project" value="UniProtKB-KW"/>
</dbReference>
<dbReference type="EMBL" id="CP157199">
    <property type="protein sequence ID" value="XBG59851.1"/>
    <property type="molecule type" value="Genomic_DNA"/>
</dbReference>
<dbReference type="AlphaFoldDB" id="A0AAU7BP60"/>
<name>A0AAU7BP60_9FLAO</name>
<reference evidence="2" key="1">
    <citation type="submission" date="2024-05" db="EMBL/GenBank/DDBJ databases">
        <title>Pontimicrobium maritimus sp. nov., isolated form sea water.</title>
        <authorList>
            <person name="Muhammad N."/>
            <person name="Vuong T.Q."/>
            <person name="Han H.L."/>
            <person name="Kim S.-G."/>
        </authorList>
    </citation>
    <scope>NUCLEOTIDE SEQUENCE</scope>
    <source>
        <strain evidence="2">SW4</strain>
    </source>
</reference>
<keyword evidence="2" id="KW-0547">Nucleotide-binding</keyword>
<dbReference type="Pfam" id="PF00270">
    <property type="entry name" value="DEAD"/>
    <property type="match status" value="1"/>
</dbReference>
<accession>A0AAU7BP60</accession>
<dbReference type="SUPFAM" id="SSF52540">
    <property type="entry name" value="P-loop containing nucleoside triphosphate hydrolases"/>
    <property type="match status" value="1"/>
</dbReference>
<dbReference type="InterPro" id="IPR014001">
    <property type="entry name" value="Helicase_ATP-bd"/>
</dbReference>
<keyword evidence="2" id="KW-0378">Hydrolase</keyword>
<organism evidence="2">
    <name type="scientific">Pontimicrobium sp. SW4</name>
    <dbReference type="NCBI Taxonomy" id="3153519"/>
    <lineage>
        <taxon>Bacteria</taxon>
        <taxon>Pseudomonadati</taxon>
        <taxon>Bacteroidota</taxon>
        <taxon>Flavobacteriia</taxon>
        <taxon>Flavobacteriales</taxon>
        <taxon>Flavobacteriaceae</taxon>
        <taxon>Pontimicrobium</taxon>
    </lineage>
</organism>
<dbReference type="SMART" id="SM00487">
    <property type="entry name" value="DEXDc"/>
    <property type="match status" value="1"/>
</dbReference>
<protein>
    <submittedName>
        <fullName evidence="2">DEAD/DEAH box helicase</fullName>
    </submittedName>
</protein>
<dbReference type="GO" id="GO:0005524">
    <property type="term" value="F:ATP binding"/>
    <property type="evidence" value="ECO:0007669"/>
    <property type="project" value="InterPro"/>
</dbReference>
<dbReference type="Gene3D" id="3.40.50.300">
    <property type="entry name" value="P-loop containing nucleotide triphosphate hydrolases"/>
    <property type="match status" value="1"/>
</dbReference>
<dbReference type="PANTHER" id="PTHR47958">
    <property type="entry name" value="ATP-DEPENDENT RNA HELICASE DBP3"/>
    <property type="match status" value="1"/>
</dbReference>
<dbReference type="InterPro" id="IPR011545">
    <property type="entry name" value="DEAD/DEAH_box_helicase_dom"/>
</dbReference>
<dbReference type="RefSeq" id="WP_347921761.1">
    <property type="nucleotide sequence ID" value="NZ_CP157199.1"/>
</dbReference>
<dbReference type="InterPro" id="IPR027417">
    <property type="entry name" value="P-loop_NTPase"/>
</dbReference>
<sequence>MSFKKLIEPLKITLENLQFEAPLDFQKVSLPKIKSGVDVFGIGPEGSGKTTTLILSVVQKLKGIAFEDAPRALIIVRDKQEALALKDKFNVYTNQTDLRVYCAYEEHNIDTQRDEIYDGVDVLIATPKRLNKLFLLNSINLSQLKMFIVEDAEFSTISNNFQDINRISESINKCQYVVFAKTFDAKIRRFQETFMYNSQKVEIN</sequence>
<gene>
    <name evidence="2" type="ORF">ABGB03_08245</name>
</gene>
<dbReference type="GO" id="GO:0003676">
    <property type="term" value="F:nucleic acid binding"/>
    <property type="evidence" value="ECO:0007669"/>
    <property type="project" value="InterPro"/>
</dbReference>
<keyword evidence="2" id="KW-0067">ATP-binding</keyword>
<keyword evidence="2" id="KW-0347">Helicase</keyword>